<dbReference type="InterPro" id="IPR035969">
    <property type="entry name" value="Rab-GAP_TBC_sf"/>
</dbReference>
<evidence type="ECO:0000313" key="3">
    <source>
        <dbReference type="Proteomes" id="UP000035681"/>
    </source>
</evidence>
<dbReference type="SUPFAM" id="SSF47923">
    <property type="entry name" value="Ypt/Rab-GAP domain of gyp1p"/>
    <property type="match status" value="2"/>
</dbReference>
<keyword evidence="3" id="KW-1185">Reference proteome</keyword>
<dbReference type="Gene3D" id="1.10.472.80">
    <property type="entry name" value="Ypt/Rab-GAP domain of gyp1p, domain 3"/>
    <property type="match status" value="1"/>
</dbReference>
<evidence type="ECO:0000259" key="1">
    <source>
        <dbReference type="PROSITE" id="PS50003"/>
    </source>
</evidence>
<dbReference type="GO" id="GO:0031267">
    <property type="term" value="F:small GTPase binding"/>
    <property type="evidence" value="ECO:0007669"/>
    <property type="project" value="TreeGrafter"/>
</dbReference>
<dbReference type="WBParaSite" id="TCONS_00013571.p1">
    <property type="protein sequence ID" value="TCONS_00013571.p1"/>
    <property type="gene ID" value="XLOC_008342"/>
</dbReference>
<dbReference type="InterPro" id="IPR050302">
    <property type="entry name" value="Rab_GAP_TBC_domain"/>
</dbReference>
<dbReference type="SMART" id="SM00164">
    <property type="entry name" value="TBC"/>
    <property type="match status" value="1"/>
</dbReference>
<accession>A0AAF5DL61</accession>
<dbReference type="SUPFAM" id="SSF50729">
    <property type="entry name" value="PH domain-like"/>
    <property type="match status" value="1"/>
</dbReference>
<evidence type="ECO:0000313" key="4">
    <source>
        <dbReference type="WBParaSite" id="TCONS_00013571.p1"/>
    </source>
</evidence>
<dbReference type="InterPro" id="IPR000195">
    <property type="entry name" value="Rab-GAP-TBC_dom"/>
</dbReference>
<feature type="domain" description="Rab-GAP TBC" evidence="2">
    <location>
        <begin position="369"/>
        <end position="579"/>
    </location>
</feature>
<dbReference type="SMART" id="SM00233">
    <property type="entry name" value="PH"/>
    <property type="match status" value="1"/>
</dbReference>
<dbReference type="InterPro" id="IPR001849">
    <property type="entry name" value="PH_domain"/>
</dbReference>
<dbReference type="PROSITE" id="PS50086">
    <property type="entry name" value="TBC_RABGAP"/>
    <property type="match status" value="1"/>
</dbReference>
<dbReference type="Gene3D" id="2.30.29.30">
    <property type="entry name" value="Pleckstrin-homology domain (PH domain)/Phosphotyrosine-binding domain (PTB)"/>
    <property type="match status" value="1"/>
</dbReference>
<dbReference type="Proteomes" id="UP000035681">
    <property type="component" value="Unplaced"/>
</dbReference>
<dbReference type="CDD" id="cd00821">
    <property type="entry name" value="PH"/>
    <property type="match status" value="1"/>
</dbReference>
<dbReference type="Gene3D" id="1.10.8.270">
    <property type="entry name" value="putative rabgap domain of human tbc1 domain family member 14 like domains"/>
    <property type="match status" value="1"/>
</dbReference>
<sequence>YCKITSAIMSNQNDDSISSKIETKNVRFNGYLYKVNGIFYNTKKKYWFASSNEHPFLFWYLSDTDMIPQGKFPLINSKINTSLKNNKAFELHNDKNILTLEADSIDEKNEWINHLINIKNLGTKSMFEDELSGTPPSKFYRSSFEKCVKESDLKLCDDEGLTEGIEVENNCITSEPQTLNEFKCTDVNELEVKLRNYMDVVTNMGEQILLLESQLDKAHKREDELRKRNFNLEASYYRLKSRYLLLLNHLSNPGEYDDVKKQIYEVVYEEANLDLNSSFFIENKNEHGIKQACNNLGFVITNINGNNDNNSMNVAKCMAQKASVIETKLKAEQSKFYKDWITKWDDFMLMVPENTPKYEEEFKKLVRTSIPESYRSQLWLVMVNKCVGETRKALGTKYYKTLLENAKNDNIDLYSTNIDVMGDDNYTDPILRLIDSDLTRTLPSNKYFCSLNGEKIPELRRILYAYRYYNKDIGYCQGLNRLAALGLLFLQEEDAFWFLVTCVKLQPKDYYNEKLFGVIIDQAVFSEIVSEKLPRLSHHLKSLDVDFQLYSLKWFMTVFIDSLSHEIYLKIFDCFLNEGNKVIFRFSLALLKMCENDLLESKTFSAAHHILEGIRNRNIQFSDLSNYAFSSLQSFPSKWINGKREFHLKKLEPSSRNDI</sequence>
<reference evidence="4" key="1">
    <citation type="submission" date="2024-02" db="UniProtKB">
        <authorList>
            <consortium name="WormBaseParasite"/>
        </authorList>
    </citation>
    <scope>IDENTIFICATION</scope>
</reference>
<organism evidence="3 4">
    <name type="scientific">Strongyloides stercoralis</name>
    <name type="common">Threadworm</name>
    <dbReference type="NCBI Taxonomy" id="6248"/>
    <lineage>
        <taxon>Eukaryota</taxon>
        <taxon>Metazoa</taxon>
        <taxon>Ecdysozoa</taxon>
        <taxon>Nematoda</taxon>
        <taxon>Chromadorea</taxon>
        <taxon>Rhabditida</taxon>
        <taxon>Tylenchina</taxon>
        <taxon>Panagrolaimomorpha</taxon>
        <taxon>Strongyloidoidea</taxon>
        <taxon>Strongyloididae</taxon>
        <taxon>Strongyloides</taxon>
    </lineage>
</organism>
<name>A0AAF5DL61_STRER</name>
<dbReference type="AlphaFoldDB" id="A0AAF5DL61"/>
<dbReference type="PANTHER" id="PTHR47219">
    <property type="entry name" value="RAB GTPASE-ACTIVATING PROTEIN 1-LIKE"/>
    <property type="match status" value="1"/>
</dbReference>
<dbReference type="Pfam" id="PF00169">
    <property type="entry name" value="PH"/>
    <property type="match status" value="1"/>
</dbReference>
<dbReference type="FunFam" id="1.10.8.270:FF:000026">
    <property type="entry name" value="TBC (Tre-2/Bub2/Cdc16) domain family"/>
    <property type="match status" value="1"/>
</dbReference>
<dbReference type="InterPro" id="IPR011993">
    <property type="entry name" value="PH-like_dom_sf"/>
</dbReference>
<dbReference type="GO" id="GO:0005096">
    <property type="term" value="F:GTPase activator activity"/>
    <property type="evidence" value="ECO:0007669"/>
    <property type="project" value="TreeGrafter"/>
</dbReference>
<dbReference type="PROSITE" id="PS50003">
    <property type="entry name" value="PH_DOMAIN"/>
    <property type="match status" value="1"/>
</dbReference>
<evidence type="ECO:0000259" key="2">
    <source>
        <dbReference type="PROSITE" id="PS50086"/>
    </source>
</evidence>
<feature type="domain" description="PH" evidence="1">
    <location>
        <begin position="25"/>
        <end position="120"/>
    </location>
</feature>
<dbReference type="Pfam" id="PF00566">
    <property type="entry name" value="RabGAP-TBC"/>
    <property type="match status" value="1"/>
</dbReference>
<dbReference type="PANTHER" id="PTHR47219:SF20">
    <property type="entry name" value="TBC1 DOMAIN FAMILY MEMBER 2B"/>
    <property type="match status" value="1"/>
</dbReference>
<protein>
    <submittedName>
        <fullName evidence="4">Rab-GAP TBC domain-containing protein</fullName>
    </submittedName>
</protein>
<proteinExistence type="predicted"/>